<dbReference type="Pfam" id="PF08447">
    <property type="entry name" value="PAS_3"/>
    <property type="match status" value="1"/>
</dbReference>
<dbReference type="SMART" id="SM00267">
    <property type="entry name" value="GGDEF"/>
    <property type="match status" value="1"/>
</dbReference>
<dbReference type="CDD" id="cd00130">
    <property type="entry name" value="PAS"/>
    <property type="match status" value="1"/>
</dbReference>
<comment type="caution">
    <text evidence="3">The sequence shown here is derived from an EMBL/GenBank/DDBJ whole genome shotgun (WGS) entry which is preliminary data.</text>
</comment>
<organism evidence="3 4">
    <name type="scientific">Suilimivivens aceti</name>
    <dbReference type="NCBI Taxonomy" id="2981774"/>
    <lineage>
        <taxon>Bacteria</taxon>
        <taxon>Bacillati</taxon>
        <taxon>Bacillota</taxon>
        <taxon>Clostridia</taxon>
        <taxon>Lachnospirales</taxon>
        <taxon>Lachnospiraceae</taxon>
        <taxon>Suilimivivens</taxon>
    </lineage>
</organism>
<evidence type="ECO:0000259" key="1">
    <source>
        <dbReference type="PROSITE" id="PS50883"/>
    </source>
</evidence>
<dbReference type="PROSITE" id="PS50883">
    <property type="entry name" value="EAL"/>
    <property type="match status" value="1"/>
</dbReference>
<dbReference type="InterPro" id="IPR013655">
    <property type="entry name" value="PAS_fold_3"/>
</dbReference>
<dbReference type="CDD" id="cd01949">
    <property type="entry name" value="GGDEF"/>
    <property type="match status" value="1"/>
</dbReference>
<feature type="domain" description="GGDEF" evidence="2">
    <location>
        <begin position="153"/>
        <end position="285"/>
    </location>
</feature>
<dbReference type="InterPro" id="IPR001633">
    <property type="entry name" value="EAL_dom"/>
</dbReference>
<dbReference type="InterPro" id="IPR000160">
    <property type="entry name" value="GGDEF_dom"/>
</dbReference>
<proteinExistence type="predicted"/>
<dbReference type="Gene3D" id="3.20.20.450">
    <property type="entry name" value="EAL domain"/>
    <property type="match status" value="1"/>
</dbReference>
<reference evidence="3 4" key="1">
    <citation type="journal article" date="2021" name="ISME Commun">
        <title>Automated analysis of genomic sequences facilitates high-throughput and comprehensive description of bacteria.</title>
        <authorList>
            <person name="Hitch T.C.A."/>
        </authorList>
    </citation>
    <scope>NUCLEOTIDE SEQUENCE [LARGE SCALE GENOMIC DNA]</scope>
    <source>
        <strain evidence="3 4">Sanger_18</strain>
    </source>
</reference>
<dbReference type="InterPro" id="IPR035965">
    <property type="entry name" value="PAS-like_dom_sf"/>
</dbReference>
<dbReference type="PANTHER" id="PTHR33121">
    <property type="entry name" value="CYCLIC DI-GMP PHOSPHODIESTERASE PDEF"/>
    <property type="match status" value="1"/>
</dbReference>
<gene>
    <name evidence="3" type="ORF">OCV77_13175</name>
</gene>
<dbReference type="NCBIfam" id="TIGR00254">
    <property type="entry name" value="GGDEF"/>
    <property type="match status" value="1"/>
</dbReference>
<dbReference type="Pfam" id="PF00990">
    <property type="entry name" value="GGDEF"/>
    <property type="match status" value="1"/>
</dbReference>
<dbReference type="Pfam" id="PF00563">
    <property type="entry name" value="EAL"/>
    <property type="match status" value="1"/>
</dbReference>
<protein>
    <submittedName>
        <fullName evidence="3">GGDEF and EAL domain-containing protein</fullName>
    </submittedName>
</protein>
<evidence type="ECO:0000259" key="2">
    <source>
        <dbReference type="PROSITE" id="PS50887"/>
    </source>
</evidence>
<dbReference type="Gene3D" id="3.30.450.20">
    <property type="entry name" value="PAS domain"/>
    <property type="match status" value="1"/>
</dbReference>
<dbReference type="InterPro" id="IPR043128">
    <property type="entry name" value="Rev_trsase/Diguanyl_cyclase"/>
</dbReference>
<dbReference type="SUPFAM" id="SSF55073">
    <property type="entry name" value="Nucleotide cyclase"/>
    <property type="match status" value="1"/>
</dbReference>
<evidence type="ECO:0000313" key="4">
    <source>
        <dbReference type="Proteomes" id="UP001652432"/>
    </source>
</evidence>
<dbReference type="PROSITE" id="PS50887">
    <property type="entry name" value="GGDEF"/>
    <property type="match status" value="1"/>
</dbReference>
<sequence>MKYNNEGLENIFFESVCKLREDYYFMQNISGRVRWSPKAVNDFELPGEYVDGFARMWRSFIHPEDLAHFDEEMERIRTGKTDYMLLEYRVRKRNGEYVRVRSHGVMNRDTEISPVCCMGILERVDDTTDELTHVPNIYVAVKDIADTFENENASGCLMIVGIDDFKRINDLYTYSGGDEIIKNFALRISKCIPQSATLYRLEGDQFAVHYPYGTLQDMKDIYARMTDEAMDISLSNDIKVSLQLSAGVCKYPDQAEKPDILRKNAQYAFERAKRQGKGQLAVFTREIREQYLEHLRLIEELKRCVRNDFEGFELYYQPIVEPKSMQIVECEALLRWKNGRFPGIGPAKFIPILEETGMMKEVGAYAVRTAISQVMDFSDSLIVNVNVSYKQLKDDDFAEYVLGILKEYQFPPERLMMELTESCKAHDLPVLMRTMNKLREHRVLVALDDFGTGYASLDILQDISVDCLKIEQCFVAECEKNNVDRNIIKHIILLAHSLGLKVCMEGVETEGIYDVAVEEQADILQGYYFSRPVPAGDFQNMLRRSAGHEA</sequence>
<dbReference type="InterPro" id="IPR000014">
    <property type="entry name" value="PAS"/>
</dbReference>
<dbReference type="PANTHER" id="PTHR33121:SF70">
    <property type="entry name" value="SIGNALING PROTEIN YKOW"/>
    <property type="match status" value="1"/>
</dbReference>
<dbReference type="CDD" id="cd01948">
    <property type="entry name" value="EAL"/>
    <property type="match status" value="1"/>
</dbReference>
<dbReference type="RefSeq" id="WP_262575467.1">
    <property type="nucleotide sequence ID" value="NZ_JAOQKJ010000011.1"/>
</dbReference>
<dbReference type="EMBL" id="JAOQKJ010000011">
    <property type="protein sequence ID" value="MCU6745425.1"/>
    <property type="molecule type" value="Genomic_DNA"/>
</dbReference>
<dbReference type="InterPro" id="IPR035919">
    <property type="entry name" value="EAL_sf"/>
</dbReference>
<dbReference type="InterPro" id="IPR029787">
    <property type="entry name" value="Nucleotide_cyclase"/>
</dbReference>
<dbReference type="InterPro" id="IPR050706">
    <property type="entry name" value="Cyclic-di-GMP_PDE-like"/>
</dbReference>
<evidence type="ECO:0000313" key="3">
    <source>
        <dbReference type="EMBL" id="MCU6745425.1"/>
    </source>
</evidence>
<dbReference type="SMART" id="SM00052">
    <property type="entry name" value="EAL"/>
    <property type="match status" value="1"/>
</dbReference>
<accession>A0ABT2T580</accession>
<dbReference type="Gene3D" id="3.30.70.270">
    <property type="match status" value="1"/>
</dbReference>
<dbReference type="Proteomes" id="UP001652432">
    <property type="component" value="Unassembled WGS sequence"/>
</dbReference>
<keyword evidence="4" id="KW-1185">Reference proteome</keyword>
<dbReference type="SUPFAM" id="SSF55785">
    <property type="entry name" value="PYP-like sensor domain (PAS domain)"/>
    <property type="match status" value="1"/>
</dbReference>
<dbReference type="SUPFAM" id="SSF141868">
    <property type="entry name" value="EAL domain-like"/>
    <property type="match status" value="1"/>
</dbReference>
<feature type="domain" description="EAL" evidence="1">
    <location>
        <begin position="294"/>
        <end position="546"/>
    </location>
</feature>
<name>A0ABT2T580_9FIRM</name>